<organism evidence="2 3">
    <name type="scientific">Mycoplasmopsis agassizii</name>
    <dbReference type="NCBI Taxonomy" id="33922"/>
    <lineage>
        <taxon>Bacteria</taxon>
        <taxon>Bacillati</taxon>
        <taxon>Mycoplasmatota</taxon>
        <taxon>Mycoplasmoidales</taxon>
        <taxon>Metamycoplasmataceae</taxon>
        <taxon>Mycoplasmopsis</taxon>
    </lineage>
</organism>
<sequence>MKKTTQNFTEREKVEILHQFFEKKLKISKNKMLTSAISNSILNLVSTTISIIILVLAIVALIFIVNKRNSLTAADISAIERSAFVVNLGISYSDAIQLSIITCSFIIISFFINFFVQFFTINQKFKSYRGVNRELSYFLTHLKYDSEYKVEQFINDCNQTIEYYSKKKFLTFKQFIIKKMKREL</sequence>
<keyword evidence="1" id="KW-1133">Transmembrane helix</keyword>
<proteinExistence type="predicted"/>
<keyword evidence="1" id="KW-0472">Membrane</keyword>
<dbReference type="Proteomes" id="UP000216943">
    <property type="component" value="Unassembled WGS sequence"/>
</dbReference>
<dbReference type="AlphaFoldDB" id="A0A269TIK5"/>
<dbReference type="RefSeq" id="WP_095334818.1">
    <property type="nucleotide sequence ID" value="NZ_NQNY01000007.1"/>
</dbReference>
<dbReference type="OrthoDB" id="9924764at2"/>
<comment type="caution">
    <text evidence="2">The sequence shown here is derived from an EMBL/GenBank/DDBJ whole genome shotgun (WGS) entry which is preliminary data.</text>
</comment>
<reference evidence="3" key="1">
    <citation type="submission" date="2017-08" db="EMBL/GenBank/DDBJ databases">
        <authorList>
            <person name="Alvarez-Ponce D."/>
            <person name="Weitzman C.L."/>
            <person name="Tillett R.L."/>
            <person name="Sandmeier F.C."/>
            <person name="Tracy C.R."/>
        </authorList>
    </citation>
    <scope>NUCLEOTIDE SEQUENCE [LARGE SCALE GENOMIC DNA]</scope>
    <source>
        <strain evidence="3">723</strain>
    </source>
</reference>
<dbReference type="EMBL" id="NQNY01000007">
    <property type="protein sequence ID" value="PAK21312.1"/>
    <property type="molecule type" value="Genomic_DNA"/>
</dbReference>
<protein>
    <submittedName>
        <fullName evidence="2">Uncharacterized protein</fullName>
    </submittedName>
</protein>
<name>A0A269TIK5_9BACT</name>
<evidence type="ECO:0000313" key="2">
    <source>
        <dbReference type="EMBL" id="PAK21312.1"/>
    </source>
</evidence>
<evidence type="ECO:0000256" key="1">
    <source>
        <dbReference type="SAM" id="Phobius"/>
    </source>
</evidence>
<feature type="transmembrane region" description="Helical" evidence="1">
    <location>
        <begin position="41"/>
        <end position="65"/>
    </location>
</feature>
<evidence type="ECO:0000313" key="3">
    <source>
        <dbReference type="Proteomes" id="UP000216943"/>
    </source>
</evidence>
<accession>A0A269TIK5</accession>
<keyword evidence="1" id="KW-0812">Transmembrane</keyword>
<feature type="transmembrane region" description="Helical" evidence="1">
    <location>
        <begin position="95"/>
        <end position="119"/>
    </location>
</feature>
<gene>
    <name evidence="2" type="ORF">CJJ23_02650</name>
</gene>